<evidence type="ECO:0000313" key="1">
    <source>
        <dbReference type="EMBL" id="KAI4549130.1"/>
    </source>
</evidence>
<gene>
    <name evidence="1" type="ORF">MG293_001460</name>
</gene>
<dbReference type="AlphaFoldDB" id="A0AAD4YFN0"/>
<name>A0AAD4YFN0_OVIAM</name>
<reference evidence="1" key="1">
    <citation type="submission" date="2022-03" db="EMBL/GenBank/DDBJ databases">
        <title>Genomic analyses of argali, domestic sheep and their hybrids provide insights into chromosomal evolution, heterosis and genetic basis of agronomic traits.</title>
        <authorList>
            <person name="Li M."/>
        </authorList>
    </citation>
    <scope>NUCLEOTIDE SEQUENCE</scope>
    <source>
        <strain evidence="1">CAU-MHL-2022a</strain>
        <tissue evidence="1">Skin</tissue>
    </source>
</reference>
<accession>A0AAD4YFN0</accession>
<comment type="caution">
    <text evidence="1">The sequence shown here is derived from an EMBL/GenBank/DDBJ whole genome shotgun (WGS) entry which is preliminary data.</text>
</comment>
<keyword evidence="2" id="KW-1185">Reference proteome</keyword>
<dbReference type="EMBL" id="JAKZEL010000001">
    <property type="protein sequence ID" value="KAI4549130.1"/>
    <property type="molecule type" value="Genomic_DNA"/>
</dbReference>
<evidence type="ECO:0000313" key="2">
    <source>
        <dbReference type="Proteomes" id="UP001214576"/>
    </source>
</evidence>
<organism evidence="1 2">
    <name type="scientific">Ovis ammon polii</name>
    <dbReference type="NCBI Taxonomy" id="230172"/>
    <lineage>
        <taxon>Eukaryota</taxon>
        <taxon>Metazoa</taxon>
        <taxon>Chordata</taxon>
        <taxon>Craniata</taxon>
        <taxon>Vertebrata</taxon>
        <taxon>Euteleostomi</taxon>
        <taxon>Mammalia</taxon>
        <taxon>Eutheria</taxon>
        <taxon>Laurasiatheria</taxon>
        <taxon>Artiodactyla</taxon>
        <taxon>Ruminantia</taxon>
        <taxon>Pecora</taxon>
        <taxon>Bovidae</taxon>
        <taxon>Caprinae</taxon>
        <taxon>Ovis</taxon>
    </lineage>
</organism>
<sequence>MEISRNWTTAHFLAFMVSLDTAMALVGELMIHLAKISSSGFGICLIFRMLYVSNKRTPLSGDENNFGLCERNQINANKTVKAPHRIINLFVKVYGSDSLIDMCVYNLFRILFHYRLLQDITIVPCTTRVIKLFRNFEYCQMKTALSALLPPAQSTSLELEQLQTSRFLKNSSLVL</sequence>
<protein>
    <submittedName>
        <fullName evidence="1">Uncharacterized protein</fullName>
    </submittedName>
</protein>
<dbReference type="Proteomes" id="UP001214576">
    <property type="component" value="Unassembled WGS sequence"/>
</dbReference>
<proteinExistence type="predicted"/>